<evidence type="ECO:0000259" key="4">
    <source>
        <dbReference type="PROSITE" id="PS50995"/>
    </source>
</evidence>
<accession>A0ABZ3EQD9</accession>
<dbReference type="PANTHER" id="PTHR42756">
    <property type="entry name" value="TRANSCRIPTIONAL REGULATOR, MARR"/>
    <property type="match status" value="1"/>
</dbReference>
<reference evidence="5 6" key="1">
    <citation type="submission" date="2024-02" db="EMBL/GenBank/DDBJ databases">
        <title>Bacterial strain from lacustrine sediment.</title>
        <authorList>
            <person name="Petit C."/>
            <person name="Fadhlaoui K."/>
        </authorList>
    </citation>
    <scope>NUCLEOTIDE SEQUENCE [LARGE SCALE GENOMIC DNA]</scope>
    <source>
        <strain evidence="5 6">IPX-CK</strain>
    </source>
</reference>
<dbReference type="RefSeq" id="WP_342756024.1">
    <property type="nucleotide sequence ID" value="NZ_CP146256.1"/>
</dbReference>
<evidence type="ECO:0000256" key="2">
    <source>
        <dbReference type="ARBA" id="ARBA00023125"/>
    </source>
</evidence>
<dbReference type="PROSITE" id="PS50995">
    <property type="entry name" value="HTH_MARR_2"/>
    <property type="match status" value="1"/>
</dbReference>
<gene>
    <name evidence="5" type="ORF">V6984_12830</name>
</gene>
<protein>
    <submittedName>
        <fullName evidence="5">MarR family transcriptional regulator</fullName>
    </submittedName>
</protein>
<keyword evidence="3" id="KW-0804">Transcription</keyword>
<evidence type="ECO:0000256" key="3">
    <source>
        <dbReference type="ARBA" id="ARBA00023163"/>
    </source>
</evidence>
<keyword evidence="6" id="KW-1185">Reference proteome</keyword>
<keyword evidence="1" id="KW-0805">Transcription regulation</keyword>
<feature type="domain" description="HTH marR-type" evidence="4">
    <location>
        <begin position="1"/>
        <end position="144"/>
    </location>
</feature>
<evidence type="ECO:0000256" key="1">
    <source>
        <dbReference type="ARBA" id="ARBA00023015"/>
    </source>
</evidence>
<dbReference type="SMART" id="SM00347">
    <property type="entry name" value="HTH_MARR"/>
    <property type="match status" value="1"/>
</dbReference>
<keyword evidence="2" id="KW-0238">DNA-binding</keyword>
<proteinExistence type="predicted"/>
<evidence type="ECO:0000313" key="6">
    <source>
        <dbReference type="Proteomes" id="UP001451571"/>
    </source>
</evidence>
<dbReference type="InterPro" id="IPR036390">
    <property type="entry name" value="WH_DNA-bd_sf"/>
</dbReference>
<dbReference type="EMBL" id="CP146256">
    <property type="protein sequence ID" value="XAH72408.1"/>
    <property type="molecule type" value="Genomic_DNA"/>
</dbReference>
<dbReference type="InterPro" id="IPR000835">
    <property type="entry name" value="HTH_MarR-typ"/>
</dbReference>
<evidence type="ECO:0000313" key="5">
    <source>
        <dbReference type="EMBL" id="XAH72408.1"/>
    </source>
</evidence>
<dbReference type="Pfam" id="PF01047">
    <property type="entry name" value="MarR"/>
    <property type="match status" value="1"/>
</dbReference>
<dbReference type="SUPFAM" id="SSF46785">
    <property type="entry name" value="Winged helix' DNA-binding domain"/>
    <property type="match status" value="1"/>
</dbReference>
<dbReference type="Gene3D" id="1.10.10.10">
    <property type="entry name" value="Winged helix-like DNA-binding domain superfamily/Winged helix DNA-binding domain"/>
    <property type="match status" value="1"/>
</dbReference>
<dbReference type="PRINTS" id="PR00598">
    <property type="entry name" value="HTHMARR"/>
</dbReference>
<sequence>MNLNEIQEDLIRTVNRFRKMRYEFLFHDISKREFEMLMVMERFLRENDDRKGIYVWELAKALHISSPAVSKMIRALEERGYAGRDVDKEDRRNTYVYVTDKGKEAGKKSKEKMDKIMRRVVIRMGEKNMKEFITLCNLLEDIMEEELKGDSHV</sequence>
<name>A0ABZ3EQD9_9FIRM</name>
<dbReference type="InterPro" id="IPR036388">
    <property type="entry name" value="WH-like_DNA-bd_sf"/>
</dbReference>
<organism evidence="5 6">
    <name type="scientific">Kineothrix sedimenti</name>
    <dbReference type="NCBI Taxonomy" id="3123317"/>
    <lineage>
        <taxon>Bacteria</taxon>
        <taxon>Bacillati</taxon>
        <taxon>Bacillota</taxon>
        <taxon>Clostridia</taxon>
        <taxon>Lachnospirales</taxon>
        <taxon>Lachnospiraceae</taxon>
        <taxon>Kineothrix</taxon>
    </lineage>
</organism>
<dbReference type="PANTHER" id="PTHR42756:SF1">
    <property type="entry name" value="TRANSCRIPTIONAL REPRESSOR OF EMRAB OPERON"/>
    <property type="match status" value="1"/>
</dbReference>
<dbReference type="Proteomes" id="UP001451571">
    <property type="component" value="Chromosome"/>
</dbReference>